<evidence type="ECO:0000259" key="1">
    <source>
        <dbReference type="Pfam" id="PF14498"/>
    </source>
</evidence>
<dbReference type="InterPro" id="IPR012341">
    <property type="entry name" value="6hp_glycosidase-like_sf"/>
</dbReference>
<dbReference type="InterPro" id="IPR008928">
    <property type="entry name" value="6-hairpin_glycosidase_sf"/>
</dbReference>
<evidence type="ECO:0000259" key="3">
    <source>
        <dbReference type="Pfam" id="PF22124"/>
    </source>
</evidence>
<dbReference type="SUPFAM" id="SSF48208">
    <property type="entry name" value="Six-hairpin glycosidases"/>
    <property type="match status" value="1"/>
</dbReference>
<dbReference type="Pfam" id="PF14498">
    <property type="entry name" value="Glyco_hyd_65N_2"/>
    <property type="match status" value="1"/>
</dbReference>
<dbReference type="PIRSF" id="PIRSF007663">
    <property type="entry name" value="UCP007663"/>
    <property type="match status" value="1"/>
</dbReference>
<dbReference type="GO" id="GO:0004560">
    <property type="term" value="F:alpha-L-fucosidase activity"/>
    <property type="evidence" value="ECO:0007669"/>
    <property type="project" value="InterPro"/>
</dbReference>
<name>A0A6S6R1C9_9FIRM</name>
<reference evidence="4 5" key="1">
    <citation type="journal article" date="2016" name="Int. J. Syst. Evol. Microbiol.">
        <title>Descriptions of Anaerotaenia torta gen. nov., sp. nov. and Anaerocolumna cellulosilytica gen. nov., sp. nov. isolated from a methanogenic reactor of cattle waste.</title>
        <authorList>
            <person name="Uek A."/>
            <person name="Ohtaki Y."/>
            <person name="Kaku N."/>
            <person name="Ueki K."/>
        </authorList>
    </citation>
    <scope>NUCLEOTIDE SEQUENCE [LARGE SCALE GENOMIC DNA]</scope>
    <source>
        <strain evidence="4 5">SN021</strain>
    </source>
</reference>
<dbReference type="Proteomes" id="UP000515561">
    <property type="component" value="Chromosome"/>
</dbReference>
<organism evidence="4 5">
    <name type="scientific">Anaerocolumna cellulosilytica</name>
    <dbReference type="NCBI Taxonomy" id="433286"/>
    <lineage>
        <taxon>Bacteria</taxon>
        <taxon>Bacillati</taxon>
        <taxon>Bacillota</taxon>
        <taxon>Clostridia</taxon>
        <taxon>Lachnospirales</taxon>
        <taxon>Lachnospiraceae</taxon>
        <taxon>Anaerocolumna</taxon>
    </lineage>
</organism>
<evidence type="ECO:0000313" key="4">
    <source>
        <dbReference type="EMBL" id="BCJ95876.1"/>
    </source>
</evidence>
<dbReference type="InterPro" id="IPR016518">
    <property type="entry name" value="Alpha-L-fucosidase"/>
</dbReference>
<dbReference type="AlphaFoldDB" id="A0A6S6R1C9"/>
<feature type="domain" description="Glycosyl hydrolase family 95 N-terminal" evidence="1">
    <location>
        <begin position="5"/>
        <end position="242"/>
    </location>
</feature>
<feature type="domain" description="Glycosyl hydrolase family 95 catalytic" evidence="3">
    <location>
        <begin position="260"/>
        <end position="662"/>
    </location>
</feature>
<evidence type="ECO:0000313" key="5">
    <source>
        <dbReference type="Proteomes" id="UP000515561"/>
    </source>
</evidence>
<dbReference type="GO" id="GO:0005975">
    <property type="term" value="P:carbohydrate metabolic process"/>
    <property type="evidence" value="ECO:0007669"/>
    <property type="project" value="InterPro"/>
</dbReference>
<dbReference type="Pfam" id="PF21307">
    <property type="entry name" value="Glyco_hydro_95_C"/>
    <property type="match status" value="1"/>
</dbReference>
<accession>A0A6S6R1C9</accession>
<dbReference type="InterPro" id="IPR054363">
    <property type="entry name" value="GH95_cat"/>
</dbReference>
<sequence>MNNRLWYTKPASEWKDGLPVGTGRLAGMVLGGIFTERIALNHEWLWTGQNRDRENETRSEYLSRVRGLLEKEKYEEATLLANEAWGGNGGISGKPSREDSYQPVGDFKFSLCHGEAVGYKRELDLDRACVTISYDADGKHITRTVIAHLVNDYIIIRLFAEGETLAGVFWLERTADKTCEISYESGAATIIMSGSFYDGLSFCAKADIKVQGGRILPAENHRIKVEDANEILIFLNMGTSAKGENPLEECRRYPLPVKTWQKLFEENIKEHEDHYGRLKLTIPDKEYIKPTNIRVREYRNGGNDITMPLLYFNYGRYLLCASSANAELPANLQGKWNEDIAPAWDCDYHNDINLQMNYWLAESGHLEEYTQALLVFLEKMVPHGKEAAKKLFGCEGLWLPLSSDAWGLATPETYGWSVWVGVAAWLSEHIWWHYEYSQDMQYLRNRAYPFLKETALFYESFLVKDSDGVYQIMPSQSPENRFVGGGDMPVTICVSSAADIELAAEVLSHAIKAAKLLGIDKEKQCIWQELYNNLPKLKIGSNGGLLEWNKEFEEVEPHHRHISHLIGLYPGEVISKERTPELFEAACISLENRICAGGGYTGWSRAWIACLYARIGKGDSAWEHLRALIGDYATESLLDLHPPKIFQIDGNFGGTAAILEMLLQSYYEELDFLPALPSAWKKGSIKGIRARGGFTVDLDWDNYKLLKARIVSVADRDCVLKHKSKKYKIIDSWGNTIPHHVEGNHLTFRVIKDRMYFVMGL</sequence>
<dbReference type="PANTHER" id="PTHR31084">
    <property type="entry name" value="ALPHA-L-FUCOSIDASE 2"/>
    <property type="match status" value="1"/>
</dbReference>
<keyword evidence="5" id="KW-1185">Reference proteome</keyword>
<dbReference type="InterPro" id="IPR049053">
    <property type="entry name" value="AFCA-like_C"/>
</dbReference>
<dbReference type="Pfam" id="PF22124">
    <property type="entry name" value="Glyco_hydro_95_cat"/>
    <property type="match status" value="1"/>
</dbReference>
<proteinExistence type="predicted"/>
<dbReference type="EMBL" id="AP023367">
    <property type="protein sequence ID" value="BCJ95876.1"/>
    <property type="molecule type" value="Genomic_DNA"/>
</dbReference>
<evidence type="ECO:0000259" key="2">
    <source>
        <dbReference type="Pfam" id="PF21307"/>
    </source>
</evidence>
<dbReference type="InterPro" id="IPR027414">
    <property type="entry name" value="GH95_N_dom"/>
</dbReference>
<dbReference type="RefSeq" id="WP_184092273.1">
    <property type="nucleotide sequence ID" value="NZ_AP023367.1"/>
</dbReference>
<feature type="domain" description="Alpha fucosidase A-like C-terminal" evidence="2">
    <location>
        <begin position="664"/>
        <end position="757"/>
    </location>
</feature>
<gene>
    <name evidence="4" type="ORF">acsn021_34450</name>
</gene>
<protein>
    <submittedName>
        <fullName evidence="4">Uncharacterized protein</fullName>
    </submittedName>
</protein>
<dbReference type="PANTHER" id="PTHR31084:SF0">
    <property type="entry name" value="ALPHA-L-FUCOSIDASE 2"/>
    <property type="match status" value="1"/>
</dbReference>
<dbReference type="KEGG" id="acel:acsn021_34450"/>
<dbReference type="Gene3D" id="1.50.10.10">
    <property type="match status" value="1"/>
</dbReference>